<dbReference type="SUPFAM" id="SSF53807">
    <property type="entry name" value="Helical backbone' metal receptor"/>
    <property type="match status" value="1"/>
</dbReference>
<keyword evidence="4" id="KW-1185">Reference proteome</keyword>
<dbReference type="InterPro" id="IPR050902">
    <property type="entry name" value="ABC_Transporter_SBP"/>
</dbReference>
<feature type="signal peptide" evidence="1">
    <location>
        <begin position="1"/>
        <end position="18"/>
    </location>
</feature>
<evidence type="ECO:0000259" key="2">
    <source>
        <dbReference type="PROSITE" id="PS50983"/>
    </source>
</evidence>
<dbReference type="Pfam" id="PF01497">
    <property type="entry name" value="Peripla_BP_2"/>
    <property type="match status" value="1"/>
</dbReference>
<protein>
    <submittedName>
        <fullName evidence="3">ABC transporter substrate-binding protein</fullName>
    </submittedName>
</protein>
<dbReference type="RefSeq" id="WP_224325054.1">
    <property type="nucleotide sequence ID" value="NZ_JACGBB010000001.1"/>
</dbReference>
<feature type="domain" description="Fe/B12 periplasmic-binding" evidence="2">
    <location>
        <begin position="38"/>
        <end position="335"/>
    </location>
</feature>
<dbReference type="PANTHER" id="PTHR30535:SF34">
    <property type="entry name" value="MOLYBDATE-BINDING PROTEIN MOLA"/>
    <property type="match status" value="1"/>
</dbReference>
<dbReference type="PANTHER" id="PTHR30535">
    <property type="entry name" value="VITAMIN B12-BINDING PROTEIN"/>
    <property type="match status" value="1"/>
</dbReference>
<evidence type="ECO:0000313" key="4">
    <source>
        <dbReference type="Proteomes" id="UP000786183"/>
    </source>
</evidence>
<accession>A0ABS7WNZ5</accession>
<evidence type="ECO:0000256" key="1">
    <source>
        <dbReference type="SAM" id="SignalP"/>
    </source>
</evidence>
<feature type="chain" id="PRO_5046819007" evidence="1">
    <location>
        <begin position="19"/>
        <end position="362"/>
    </location>
</feature>
<dbReference type="Gene3D" id="3.40.50.1980">
    <property type="entry name" value="Nitrogenase molybdenum iron protein domain"/>
    <property type="match status" value="2"/>
</dbReference>
<dbReference type="EMBL" id="JACGBB010000001">
    <property type="protein sequence ID" value="MBZ7986501.1"/>
    <property type="molecule type" value="Genomic_DNA"/>
</dbReference>
<gene>
    <name evidence="3" type="ORF">AVCANL283_00045</name>
</gene>
<reference evidence="3 4" key="1">
    <citation type="submission" date="2020-07" db="EMBL/GenBank/DDBJ databases">
        <title>Transfer of Campylobacter canadensis to the novel genus Avispirillum gen. nov., that also includes two novel species recovered from migratory waterfowl: Avispirillum anseris sp. nov. and Avispirillum brantae sp. nov.</title>
        <authorList>
            <person name="Miller W.G."/>
            <person name="Chapman M.H."/>
            <person name="Yee E."/>
            <person name="Inglis G.D."/>
        </authorList>
    </citation>
    <scope>NUCLEOTIDE SEQUENCE [LARGE SCALE GENOMIC DNA]</scope>
    <source>
        <strain evidence="3 4">L283</strain>
    </source>
</reference>
<organism evidence="3 4">
    <name type="scientific">Campylobacter canadensis</name>
    <dbReference type="NCBI Taxonomy" id="449520"/>
    <lineage>
        <taxon>Bacteria</taxon>
        <taxon>Pseudomonadati</taxon>
        <taxon>Campylobacterota</taxon>
        <taxon>Epsilonproteobacteria</taxon>
        <taxon>Campylobacterales</taxon>
        <taxon>Campylobacteraceae</taxon>
        <taxon>Campylobacter</taxon>
    </lineage>
</organism>
<evidence type="ECO:0000313" key="3">
    <source>
        <dbReference type="EMBL" id="MBZ7986501.1"/>
    </source>
</evidence>
<dbReference type="Proteomes" id="UP000786183">
    <property type="component" value="Unassembled WGS sequence"/>
</dbReference>
<keyword evidence="1" id="KW-0732">Signal</keyword>
<proteinExistence type="predicted"/>
<dbReference type="PROSITE" id="PS50983">
    <property type="entry name" value="FE_B12_PBP"/>
    <property type="match status" value="1"/>
</dbReference>
<name>A0ABS7WNZ5_9BACT</name>
<dbReference type="InterPro" id="IPR002491">
    <property type="entry name" value="ABC_transptr_periplasmic_BD"/>
</dbReference>
<sequence>MKFLKILLFIFLSTNLFAKIVEVEDVLGNKVQINTPVNKMVLGFYYTDYLAVGGKDAFKNVIGFSRAVWESWSPISWNMYLEKMPELDKISDFGEVEAGSVAVEKILALEPEVLVLGLWQYEAIKDTLAPIKEANIPIIVVDYHKGDLKNHELSTKIFGILSSNEARANEIWQDYIKRVNLIQERTKNIKEKAKVFIEYGINGPKDNGATYSHYMWGALIDKANAQSIADGLVKTWGPINPESVLLKDPDVIIIAGRESELTKNNYSMVMGNKIKKDEANKRLQGFKNRAGWDELKAIKNGSLYGGYHSMLRTLSDVFMLEFIAKAAYPDLFSDIDPLNDYLEFNKKYLPIVPDGTFMFKAY</sequence>
<comment type="caution">
    <text evidence="3">The sequence shown here is derived from an EMBL/GenBank/DDBJ whole genome shotgun (WGS) entry which is preliminary data.</text>
</comment>